<evidence type="ECO:0000313" key="1">
    <source>
        <dbReference type="EMBL" id="MCK6262016.1"/>
    </source>
</evidence>
<sequence>MSDRLKRKRISYSILLDPQNNAADLYASKVLHQWAEKLTELTLASENKDSHALHEARNVHKHVYLSGLFLYLINPELSQRLSAQLTENQISEFTLTTTLQGLGYGSLNQQAEINHETFESQFESLAKTISDQISKESALTREGFDSLAIQRNSDSSEHIQTQTRVDSDIIMATKGQNDHLIELIQDQNREIEQLKSMLVKQGTLIDLLSKDSAGFAEKKLQGANSEKSPVIDLNERLAHVQKVKKKGIF</sequence>
<dbReference type="Proteomes" id="UP001139559">
    <property type="component" value="Unassembled WGS sequence"/>
</dbReference>
<dbReference type="EMBL" id="JAJHVV010000001">
    <property type="protein sequence ID" value="MCK6262016.1"/>
    <property type="molecule type" value="Genomic_DNA"/>
</dbReference>
<reference evidence="1" key="1">
    <citation type="submission" date="2021-11" db="EMBL/GenBank/DDBJ databases">
        <title>Vibrio ZSDE26 sp. nov. and Vibrio ZSDZ34 sp. nov., isolated from coastal seawater in Qingdao.</title>
        <authorList>
            <person name="Zhang P."/>
        </authorList>
    </citation>
    <scope>NUCLEOTIDE SEQUENCE</scope>
    <source>
        <strain evidence="1">ZSDE26</strain>
    </source>
</reference>
<comment type="caution">
    <text evidence="1">The sequence shown here is derived from an EMBL/GenBank/DDBJ whole genome shotgun (WGS) entry which is preliminary data.</text>
</comment>
<keyword evidence="2" id="KW-1185">Reference proteome</keyword>
<accession>A0A9X1XGS5</accession>
<dbReference type="AlphaFoldDB" id="A0A9X1XGS5"/>
<dbReference type="RefSeq" id="WP_248007127.1">
    <property type="nucleotide sequence ID" value="NZ_JAJHVV010000001.1"/>
</dbReference>
<protein>
    <submittedName>
        <fullName evidence="1">Uncharacterized protein</fullName>
    </submittedName>
</protein>
<proteinExistence type="predicted"/>
<name>A0A9X1XGS5_9VIBR</name>
<evidence type="ECO:0000313" key="2">
    <source>
        <dbReference type="Proteomes" id="UP001139559"/>
    </source>
</evidence>
<gene>
    <name evidence="1" type="ORF">KP803_01860</name>
</gene>
<organism evidence="1 2">
    <name type="scientific">Vibrio amylolyticus</name>
    <dbReference type="NCBI Taxonomy" id="2847292"/>
    <lineage>
        <taxon>Bacteria</taxon>
        <taxon>Pseudomonadati</taxon>
        <taxon>Pseudomonadota</taxon>
        <taxon>Gammaproteobacteria</taxon>
        <taxon>Vibrionales</taxon>
        <taxon>Vibrionaceae</taxon>
        <taxon>Vibrio</taxon>
    </lineage>
</organism>